<dbReference type="AlphaFoldDB" id="A0A0B5E5J7"/>
<evidence type="ECO:0000313" key="1">
    <source>
        <dbReference type="EMBL" id="AJE48276.1"/>
    </source>
</evidence>
<name>A0A0B5E5J7_9RHOB</name>
<keyword evidence="2" id="KW-1185">Reference proteome</keyword>
<gene>
    <name evidence="1" type="ORF">P73_3561</name>
</gene>
<dbReference type="OrthoDB" id="9813438at2"/>
<dbReference type="KEGG" id="cid:P73_3561"/>
<dbReference type="STRING" id="1208324.P73_3561"/>
<reference evidence="1 2" key="1">
    <citation type="journal article" date="2014" name="Int. J. Syst. Evol. Microbiol.">
        <title>Celeribacter indicus sp. nov., a polycyclic aromatic hydrocarbon-degrading bacterium from deep-sea sediment and reclassification of Huaishuia halophila as Celeribacter halophilus comb. nov.</title>
        <authorList>
            <person name="Lai Q."/>
            <person name="Cao J."/>
            <person name="Yuan J."/>
            <person name="Li F."/>
            <person name="Shao Z."/>
        </authorList>
    </citation>
    <scope>NUCLEOTIDE SEQUENCE [LARGE SCALE GENOMIC DNA]</scope>
    <source>
        <strain evidence="1">P73</strain>
    </source>
</reference>
<dbReference type="Gene3D" id="3.30.565.10">
    <property type="entry name" value="Histidine kinase-like ATPase, C-terminal domain"/>
    <property type="match status" value="1"/>
</dbReference>
<proteinExistence type="predicted"/>
<sequence length="496" mass="55468">MVVRTTKRQADATPYAASLIEGMRDFGYTLETAMADVIDNSVTAKATKVEILAETATDDPWIAIVDNGTGMTEPELIEAMRPGTKNPLQEREGHDLGRFGLGLKSASFSQCRQLTVISRKDGHTSAATWDLDKVAESNDWRVDLEDDLTDIPAADRLPNAGTIVLWRKLDRLSTNFRNDVAKRSAEINKAISGAERHLRLCFHRYMEGSKPALRILLNDRKLLPIDPFATDHPATQTDPEDILPLLNGEVVTQCFTLPHHKKMSKTAWEDLGGPEGHLRSQGFYIYRERRLIIAGSWLGLARQTELTKLARVRVDIPNTMDSDWKIDVRKASAQMPPVVRERLRRIVERLQGTSKRTYQRRGRKLVSDEYLPLWNRVQRDGGIVYRPNVEHPSITGFAAALPEEFRHGFRTCISLLGSGLPIAALHADMLGGAEDVTQDAADFADFADSAEIAIRALLHSNMTGNDVVRALCSTEPFIHHKDAIRRLVEEIQGEPS</sequence>
<dbReference type="HOGENOM" id="CLU_037205_0_0_5"/>
<dbReference type="Pfam" id="PF13589">
    <property type="entry name" value="HATPase_c_3"/>
    <property type="match status" value="1"/>
</dbReference>
<organism evidence="1 2">
    <name type="scientific">Celeribacter indicus</name>
    <dbReference type="NCBI Taxonomy" id="1208324"/>
    <lineage>
        <taxon>Bacteria</taxon>
        <taxon>Pseudomonadati</taxon>
        <taxon>Pseudomonadota</taxon>
        <taxon>Alphaproteobacteria</taxon>
        <taxon>Rhodobacterales</taxon>
        <taxon>Roseobacteraceae</taxon>
        <taxon>Celeribacter</taxon>
    </lineage>
</organism>
<evidence type="ECO:0008006" key="3">
    <source>
        <dbReference type="Google" id="ProtNLM"/>
    </source>
</evidence>
<dbReference type="InterPro" id="IPR036890">
    <property type="entry name" value="HATPase_C_sf"/>
</dbReference>
<protein>
    <recommendedName>
        <fullName evidence="3">ATP-binding protein</fullName>
    </recommendedName>
</protein>
<dbReference type="EMBL" id="CP004393">
    <property type="protein sequence ID" value="AJE48276.1"/>
    <property type="molecule type" value="Genomic_DNA"/>
</dbReference>
<dbReference type="SUPFAM" id="SSF55874">
    <property type="entry name" value="ATPase domain of HSP90 chaperone/DNA topoisomerase II/histidine kinase"/>
    <property type="match status" value="1"/>
</dbReference>
<dbReference type="Proteomes" id="UP000031521">
    <property type="component" value="Chromosome"/>
</dbReference>
<evidence type="ECO:0000313" key="2">
    <source>
        <dbReference type="Proteomes" id="UP000031521"/>
    </source>
</evidence>
<accession>A0A0B5E5J7</accession>